<proteinExistence type="predicted"/>
<comment type="caution">
    <text evidence="1">The sequence shown here is derived from an EMBL/GenBank/DDBJ whole genome shotgun (WGS) entry which is preliminary data.</text>
</comment>
<dbReference type="EMBL" id="JBHLTC010000020">
    <property type="protein sequence ID" value="MFC0625990.1"/>
    <property type="molecule type" value="Genomic_DNA"/>
</dbReference>
<gene>
    <name evidence="1" type="ORF">ACFFGN_18065</name>
</gene>
<protein>
    <submittedName>
        <fullName evidence="1">Uncharacterized protein</fullName>
    </submittedName>
</protein>
<dbReference type="RefSeq" id="WP_380048996.1">
    <property type="nucleotide sequence ID" value="NZ_JBHLTC010000020.1"/>
</dbReference>
<keyword evidence="2" id="KW-1185">Reference proteome</keyword>
<sequence length="124" mass="12876">GALTKPLTGTISNTAANIAPIPADRFYSLAIAASGTSPSVVIYPNYSGCVRAKAITGIAPRAVLNKPVTVQLATNKGTATKRINTVGDTPEVTTDLAGIDQLRYAAYSDESFQIDANLSMLCSN</sequence>
<evidence type="ECO:0000313" key="2">
    <source>
        <dbReference type="Proteomes" id="UP001589890"/>
    </source>
</evidence>
<evidence type="ECO:0000313" key="1">
    <source>
        <dbReference type="EMBL" id="MFC0625990.1"/>
    </source>
</evidence>
<accession>A0ABV6QN77</accession>
<dbReference type="Proteomes" id="UP001589890">
    <property type="component" value="Unassembled WGS sequence"/>
</dbReference>
<name>A0ABV6QN77_9ACTN</name>
<reference evidence="1 2" key="1">
    <citation type="submission" date="2024-09" db="EMBL/GenBank/DDBJ databases">
        <authorList>
            <person name="Sun Q."/>
            <person name="Mori K."/>
        </authorList>
    </citation>
    <scope>NUCLEOTIDE SEQUENCE [LARGE SCALE GENOMIC DNA]</scope>
    <source>
        <strain evidence="1 2">CGMCC 1.15906</strain>
    </source>
</reference>
<feature type="non-terminal residue" evidence="1">
    <location>
        <position position="1"/>
    </location>
</feature>
<organism evidence="1 2">
    <name type="scientific">Kribbella deserti</name>
    <dbReference type="NCBI Taxonomy" id="1926257"/>
    <lineage>
        <taxon>Bacteria</taxon>
        <taxon>Bacillati</taxon>
        <taxon>Actinomycetota</taxon>
        <taxon>Actinomycetes</taxon>
        <taxon>Propionibacteriales</taxon>
        <taxon>Kribbellaceae</taxon>
        <taxon>Kribbella</taxon>
    </lineage>
</organism>